<dbReference type="InterPro" id="IPR001036">
    <property type="entry name" value="Acrflvin-R"/>
</dbReference>
<dbReference type="Gene3D" id="1.20.1640.10">
    <property type="entry name" value="Multidrug efflux transporter AcrB transmembrane domain"/>
    <property type="match status" value="1"/>
</dbReference>
<dbReference type="Gene3D" id="3.30.70.1320">
    <property type="entry name" value="Multidrug efflux transporter AcrB pore domain like"/>
    <property type="match status" value="1"/>
</dbReference>
<dbReference type="Pfam" id="PF00873">
    <property type="entry name" value="ACR_tran"/>
    <property type="match status" value="1"/>
</dbReference>
<dbReference type="GO" id="GO:0042910">
    <property type="term" value="F:xenobiotic transmembrane transporter activity"/>
    <property type="evidence" value="ECO:0007669"/>
    <property type="project" value="TreeGrafter"/>
</dbReference>
<dbReference type="InterPro" id="IPR027463">
    <property type="entry name" value="AcrB_DN_DC_subdom"/>
</dbReference>
<keyword evidence="1" id="KW-1133">Transmembrane helix</keyword>
<accession>A0A382APG1</accession>
<keyword evidence="1" id="KW-0812">Transmembrane</keyword>
<dbReference type="PANTHER" id="PTHR32063:SF0">
    <property type="entry name" value="SWARMING MOTILITY PROTEIN SWRC"/>
    <property type="match status" value="1"/>
</dbReference>
<sequence length="399" mass="43796">MNVASISVRRYVFAAMLNAAIVLFGIVAYLQIGIEHVPNIDFGSVTVTTRMEGANPDVVDASITNIVEGAVSSIPGMDHLRSRSQPGVSEITAAFNLDKDIDVAFNEVQAKVSQVLRLLPDEADAPVITKTDTSSFPVFWVTLTGNRTSQQLNQYGRTVVKKVLETIDGVGDVQIGGERERTIRVNLNLERMAAFGVTVQDITNAFRNQHLQLPGGYLVDGEKEDLLRLDLEYHDPVELERMVVGYRLGSTLYLRDVATVEDGLADFRRIGRYNGRPGLGLGIVKIAGRNTVEISRKITERLTEDVYPYLPPGLEVIISSDDSKYILELIASLEEHLIAGAFFAALVVWLFLRSFRATLIVAAAIPVSLLGAVLVMFFFDFTLNVVTMLGLLLLIGVVV</sequence>
<dbReference type="PANTHER" id="PTHR32063">
    <property type="match status" value="1"/>
</dbReference>
<reference evidence="2" key="1">
    <citation type="submission" date="2018-05" db="EMBL/GenBank/DDBJ databases">
        <authorList>
            <person name="Lanie J.A."/>
            <person name="Ng W.-L."/>
            <person name="Kazmierczak K.M."/>
            <person name="Andrzejewski T.M."/>
            <person name="Davidsen T.M."/>
            <person name="Wayne K.J."/>
            <person name="Tettelin H."/>
            <person name="Glass J.I."/>
            <person name="Rusch D."/>
            <person name="Podicherti R."/>
            <person name="Tsui H.-C.T."/>
            <person name="Winkler M.E."/>
        </authorList>
    </citation>
    <scope>NUCLEOTIDE SEQUENCE</scope>
</reference>
<dbReference type="Gene3D" id="3.30.2090.10">
    <property type="entry name" value="Multidrug efflux transporter AcrB TolC docking domain, DN and DC subdomains"/>
    <property type="match status" value="1"/>
</dbReference>
<evidence type="ECO:0000256" key="1">
    <source>
        <dbReference type="SAM" id="Phobius"/>
    </source>
</evidence>
<evidence type="ECO:0000313" key="2">
    <source>
        <dbReference type="EMBL" id="SVB03440.1"/>
    </source>
</evidence>
<feature type="transmembrane region" description="Helical" evidence="1">
    <location>
        <begin position="12"/>
        <end position="32"/>
    </location>
</feature>
<name>A0A382APG1_9ZZZZ</name>
<feature type="transmembrane region" description="Helical" evidence="1">
    <location>
        <begin position="336"/>
        <end position="352"/>
    </location>
</feature>
<dbReference type="SUPFAM" id="SSF82693">
    <property type="entry name" value="Multidrug efflux transporter AcrB pore domain, PN1, PN2, PC1 and PC2 subdomains"/>
    <property type="match status" value="2"/>
</dbReference>
<feature type="non-terminal residue" evidence="2">
    <location>
        <position position="399"/>
    </location>
</feature>
<dbReference type="AlphaFoldDB" id="A0A382APG1"/>
<dbReference type="PRINTS" id="PR00702">
    <property type="entry name" value="ACRIFLAVINRP"/>
</dbReference>
<organism evidence="2">
    <name type="scientific">marine metagenome</name>
    <dbReference type="NCBI Taxonomy" id="408172"/>
    <lineage>
        <taxon>unclassified sequences</taxon>
        <taxon>metagenomes</taxon>
        <taxon>ecological metagenomes</taxon>
    </lineage>
</organism>
<evidence type="ECO:0008006" key="3">
    <source>
        <dbReference type="Google" id="ProtNLM"/>
    </source>
</evidence>
<proteinExistence type="predicted"/>
<dbReference type="GO" id="GO:0005886">
    <property type="term" value="C:plasma membrane"/>
    <property type="evidence" value="ECO:0007669"/>
    <property type="project" value="TreeGrafter"/>
</dbReference>
<protein>
    <recommendedName>
        <fullName evidence="3">Acriflavin resistance protein</fullName>
    </recommendedName>
</protein>
<dbReference type="SUPFAM" id="SSF82714">
    <property type="entry name" value="Multidrug efflux transporter AcrB TolC docking domain, DN and DC subdomains"/>
    <property type="match status" value="1"/>
</dbReference>
<feature type="transmembrane region" description="Helical" evidence="1">
    <location>
        <begin position="359"/>
        <end position="379"/>
    </location>
</feature>
<dbReference type="Gene3D" id="3.30.70.1430">
    <property type="entry name" value="Multidrug efflux transporter AcrB pore domain"/>
    <property type="match status" value="1"/>
</dbReference>
<keyword evidence="1" id="KW-0472">Membrane</keyword>
<dbReference type="SUPFAM" id="SSF82866">
    <property type="entry name" value="Multidrug efflux transporter AcrB transmembrane domain"/>
    <property type="match status" value="1"/>
</dbReference>
<dbReference type="EMBL" id="UINC01026275">
    <property type="protein sequence ID" value="SVB03440.1"/>
    <property type="molecule type" value="Genomic_DNA"/>
</dbReference>
<gene>
    <name evidence="2" type="ORF">METZ01_LOCUS156294</name>
</gene>